<dbReference type="AlphaFoldDB" id="A0A226X429"/>
<proteinExistence type="predicted"/>
<protein>
    <submittedName>
        <fullName evidence="1">Uncharacterized protein</fullName>
    </submittedName>
</protein>
<name>A0A226X429_CABSO</name>
<evidence type="ECO:0000313" key="1">
    <source>
        <dbReference type="EMBL" id="OXC78205.1"/>
    </source>
</evidence>
<sequence>MPLVVVHSKWAYSSTRLRVEEVSPVEDAAEDSNRDVL</sequence>
<gene>
    <name evidence="1" type="ORF">BSU04_12960</name>
</gene>
<dbReference type="EMBL" id="MTHB01000073">
    <property type="protein sequence ID" value="OXC78205.1"/>
    <property type="molecule type" value="Genomic_DNA"/>
</dbReference>
<evidence type="ECO:0000313" key="2">
    <source>
        <dbReference type="Proteomes" id="UP000214720"/>
    </source>
</evidence>
<accession>A0A226X429</accession>
<dbReference type="Proteomes" id="UP000214720">
    <property type="component" value="Unassembled WGS sequence"/>
</dbReference>
<reference evidence="2" key="1">
    <citation type="submission" date="2017-01" db="EMBL/GenBank/DDBJ databases">
        <title>Genome Analysis of Deinococcus marmoris KOPRI26562.</title>
        <authorList>
            <person name="Kim J.H."/>
            <person name="Oh H.-M."/>
        </authorList>
    </citation>
    <scope>NUCLEOTIDE SEQUENCE [LARGE SCALE GENOMIC DNA]</scope>
    <source>
        <strain evidence="2">PAMC 26633</strain>
    </source>
</reference>
<comment type="caution">
    <text evidence="1">The sequence shown here is derived from an EMBL/GenBank/DDBJ whole genome shotgun (WGS) entry which is preliminary data.</text>
</comment>
<organism evidence="1 2">
    <name type="scientific">Caballeronia sordidicola</name>
    <name type="common">Burkholderia sordidicola</name>
    <dbReference type="NCBI Taxonomy" id="196367"/>
    <lineage>
        <taxon>Bacteria</taxon>
        <taxon>Pseudomonadati</taxon>
        <taxon>Pseudomonadota</taxon>
        <taxon>Betaproteobacteria</taxon>
        <taxon>Burkholderiales</taxon>
        <taxon>Burkholderiaceae</taxon>
        <taxon>Caballeronia</taxon>
    </lineage>
</organism>